<feature type="non-terminal residue" evidence="5">
    <location>
        <position position="1"/>
    </location>
</feature>
<comment type="caution">
    <text evidence="5">The sequence shown here is derived from an EMBL/GenBank/DDBJ whole genome shotgun (WGS) entry which is preliminary data.</text>
</comment>
<comment type="subcellular location">
    <subcellularLocation>
        <location evidence="3">Mitochondrion</location>
    </subcellularLocation>
</comment>
<dbReference type="GO" id="GO:0051539">
    <property type="term" value="F:4 iron, 4 sulfur cluster binding"/>
    <property type="evidence" value="ECO:0007669"/>
    <property type="project" value="UniProtKB-UniRule"/>
</dbReference>
<evidence type="ECO:0000256" key="2">
    <source>
        <dbReference type="ARBA" id="ARBA00045130"/>
    </source>
</evidence>
<evidence type="ECO:0000256" key="3">
    <source>
        <dbReference type="RuleBase" id="RU364116"/>
    </source>
</evidence>
<dbReference type="NCBIfam" id="TIGR00539">
    <property type="entry name" value="hemN_rel"/>
    <property type="match status" value="1"/>
</dbReference>
<dbReference type="InterPro" id="IPR007197">
    <property type="entry name" value="rSAM"/>
</dbReference>
<dbReference type="InterPro" id="IPR034505">
    <property type="entry name" value="Coproporphyrinogen-III_oxidase"/>
</dbReference>
<reference evidence="5" key="1">
    <citation type="journal article" date="2004" name="Nature">
        <title>Genome duplication in the teleost fish Tetraodon nigroviridis reveals the early vertebrate proto-karyotype.</title>
        <authorList>
            <person name="Jaillon O."/>
            <person name="Aury J.-M."/>
            <person name="Brunet F."/>
            <person name="Petit J.-L."/>
            <person name="Stange-Thomann N."/>
            <person name="Mauceli E."/>
            <person name="Bouneau L."/>
            <person name="Fischer C."/>
            <person name="Ozouf-Costaz C."/>
            <person name="Bernot A."/>
            <person name="Nicaud S."/>
            <person name="Jaffe D."/>
            <person name="Fisher S."/>
            <person name="Lutfalla G."/>
            <person name="Dossat C."/>
            <person name="Segurens B."/>
            <person name="Dasilva C."/>
            <person name="Salanoubat M."/>
            <person name="Levy M."/>
            <person name="Boudet N."/>
            <person name="Castellano S."/>
            <person name="Anthouard V."/>
            <person name="Jubin C."/>
            <person name="Castelli V."/>
            <person name="Katinka M."/>
            <person name="Vacherie B."/>
            <person name="Biemont C."/>
            <person name="Skalli Z."/>
            <person name="Cattolico L."/>
            <person name="Poulain J."/>
            <person name="De Berardinis V."/>
            <person name="Cruaud C."/>
            <person name="Duprat S."/>
            <person name="Brottier P."/>
            <person name="Coutanceau J.-P."/>
            <person name="Gouzy J."/>
            <person name="Parra G."/>
            <person name="Lardier G."/>
            <person name="Chapple C."/>
            <person name="McKernan K.J."/>
            <person name="McEwan P."/>
            <person name="Bosak S."/>
            <person name="Kellis M."/>
            <person name="Volff J.-N."/>
            <person name="Guigo R."/>
            <person name="Zody M.C."/>
            <person name="Mesirov J."/>
            <person name="Lindblad-Toh K."/>
            <person name="Birren B."/>
            <person name="Nusbaum C."/>
            <person name="Kahn D."/>
            <person name="Robinson-Rechavi M."/>
            <person name="Laudet V."/>
            <person name="Schachter V."/>
            <person name="Quetier F."/>
            <person name="Saurin W."/>
            <person name="Scarpelli C."/>
            <person name="Wincker P."/>
            <person name="Lander E.S."/>
            <person name="Weissenbach J."/>
            <person name="Roest Crollius H."/>
        </authorList>
    </citation>
    <scope>NUCLEOTIDE SEQUENCE [LARGE SCALE GENOMIC DNA]</scope>
</reference>
<dbReference type="EMBL" id="CAAE01014626">
    <property type="protein sequence ID" value="CAG01106.1"/>
    <property type="molecule type" value="Genomic_DNA"/>
</dbReference>
<dbReference type="SFLD" id="SFLDS00029">
    <property type="entry name" value="Radical_SAM"/>
    <property type="match status" value="2"/>
</dbReference>
<dbReference type="SFLD" id="SFLDF00562">
    <property type="entry name" value="HemN-like__clustered_with_heat"/>
    <property type="match status" value="1"/>
</dbReference>
<feature type="domain" description="Radical SAM core" evidence="4">
    <location>
        <begin position="1"/>
        <end position="227"/>
    </location>
</feature>
<dbReference type="SFLD" id="SFLDG01065">
    <property type="entry name" value="anaerobic_coproporphyrinogen-I"/>
    <property type="match status" value="2"/>
</dbReference>
<accession>Q4SE26</accession>
<reference evidence="5" key="2">
    <citation type="submission" date="2004-02" db="EMBL/GenBank/DDBJ databases">
        <authorList>
            <consortium name="Genoscope"/>
            <consortium name="Whitehead Institute Centre for Genome Research"/>
        </authorList>
    </citation>
    <scope>NUCLEOTIDE SEQUENCE</scope>
</reference>
<dbReference type="Gene3D" id="3.80.30.20">
    <property type="entry name" value="tm_1862 like domain"/>
    <property type="match status" value="1"/>
</dbReference>
<dbReference type="SMART" id="SM00729">
    <property type="entry name" value="Elp3"/>
    <property type="match status" value="1"/>
</dbReference>
<dbReference type="KEGG" id="tng:GSTEN00019744G001"/>
<dbReference type="SUPFAM" id="SSF102114">
    <property type="entry name" value="Radical SAM enzymes"/>
    <property type="match status" value="1"/>
</dbReference>
<dbReference type="InterPro" id="IPR058240">
    <property type="entry name" value="rSAM_sf"/>
</dbReference>
<comment type="function">
    <text evidence="2 3">May be a heme chaperone, appears to bind heme. Homologous bacterial proteins do not have oxygen-independent coproporphyrinogen-III oxidase activity. Binds 1 [4Fe-4S] cluster. The cluster is coordinated with 3 cysteines and an exchangeable S-adenosyl-L-methionine.</text>
</comment>
<dbReference type="InterPro" id="IPR004559">
    <property type="entry name" value="HemW-like"/>
</dbReference>
<comment type="similarity">
    <text evidence="1">Belongs to the anaerobic coproporphyrinogen-III oxidase family. HemW subfamily.</text>
</comment>
<proteinExistence type="inferred from homology"/>
<evidence type="ECO:0000313" key="5">
    <source>
        <dbReference type="EMBL" id="CAG01106.1"/>
    </source>
</evidence>
<keyword evidence="3" id="KW-0949">S-adenosyl-L-methionine</keyword>
<keyword evidence="3" id="KW-0143">Chaperone</keyword>
<keyword evidence="3" id="KW-0349">Heme</keyword>
<dbReference type="InterPro" id="IPR006638">
    <property type="entry name" value="Elp3/MiaA/NifB-like_rSAM"/>
</dbReference>
<dbReference type="PANTHER" id="PTHR13932">
    <property type="entry name" value="COPROPORPHYRINIGEN III OXIDASE"/>
    <property type="match status" value="1"/>
</dbReference>
<keyword evidence="3" id="KW-0004">4Fe-4S</keyword>
<dbReference type="Pfam" id="PF04055">
    <property type="entry name" value="Radical_SAM"/>
    <property type="match status" value="1"/>
</dbReference>
<dbReference type="GO" id="GO:0005739">
    <property type="term" value="C:mitochondrion"/>
    <property type="evidence" value="ECO:0007669"/>
    <property type="project" value="UniProtKB-SubCell"/>
</dbReference>
<evidence type="ECO:0000256" key="1">
    <source>
        <dbReference type="ARBA" id="ARBA00006100"/>
    </source>
</evidence>
<dbReference type="GO" id="GO:0006779">
    <property type="term" value="P:porphyrin-containing compound biosynthetic process"/>
    <property type="evidence" value="ECO:0007669"/>
    <property type="project" value="InterPro"/>
</dbReference>
<dbReference type="InterPro" id="IPR023404">
    <property type="entry name" value="rSAM_horseshoe"/>
</dbReference>
<dbReference type="PROSITE" id="PS51918">
    <property type="entry name" value="RADICAL_SAM"/>
    <property type="match status" value="1"/>
</dbReference>
<keyword evidence="3" id="KW-0479">Metal-binding</keyword>
<gene>
    <name evidence="5" type="ORF">GSTENG00019744001</name>
</gene>
<keyword evidence="3" id="KW-0411">Iron-sulfur</keyword>
<dbReference type="GO" id="GO:0046872">
    <property type="term" value="F:metal ion binding"/>
    <property type="evidence" value="ECO:0007669"/>
    <property type="project" value="UniProtKB-UniRule"/>
</dbReference>
<dbReference type="OrthoDB" id="431409at2759"/>
<evidence type="ECO:0000259" key="4">
    <source>
        <dbReference type="PROSITE" id="PS51918"/>
    </source>
</evidence>
<sequence>LQWPYCLRRCTYCNFNKYISRENNESIMAECLQKEAESLLKLSQVSCITSVFFGGGTPSLAHPSTIAALLETVSRHASLTGDAEVTLEVNPTPVGTSKLEDYQQAGVNRFSIGVQSLQDDDLKLLGRDHTSRQALQTLDKARRLCPGRVSVDVLFGRPKQSVESWEEELSELLGVCDDHVSLYQLTLERGTQLFRQVEGGEVTLPAEEVTAEMYERARAILHRRGFLQYEVSNFARNNAVSHHNMSYWQGRQYIGVGPGAHGRFVLGAQGGAVREARTQTLEPDAWIREVQQRGHGTRRRIQLDHLELLEEVLAMGMRTTEGISHEVSYSLKVKVIFRSQREKSQRFCGYFLQHWALFSPQLGLRDVFGASVDVQDYLRSGRLILDPRGLRCSREGLALLDSMLPALLVELQ</sequence>
<keyword evidence="3" id="KW-0496">Mitochondrion</keyword>
<organism evidence="5">
    <name type="scientific">Tetraodon nigroviridis</name>
    <name type="common">Spotted green pufferfish</name>
    <name type="synonym">Chelonodon nigroviridis</name>
    <dbReference type="NCBI Taxonomy" id="99883"/>
    <lineage>
        <taxon>Eukaryota</taxon>
        <taxon>Metazoa</taxon>
        <taxon>Chordata</taxon>
        <taxon>Craniata</taxon>
        <taxon>Vertebrata</taxon>
        <taxon>Euteleostomi</taxon>
        <taxon>Actinopterygii</taxon>
        <taxon>Neopterygii</taxon>
        <taxon>Teleostei</taxon>
        <taxon>Neoteleostei</taxon>
        <taxon>Acanthomorphata</taxon>
        <taxon>Eupercaria</taxon>
        <taxon>Tetraodontiformes</taxon>
        <taxon>Tetradontoidea</taxon>
        <taxon>Tetraodontidae</taxon>
        <taxon>Tetraodon</taxon>
    </lineage>
</organism>
<dbReference type="SFLD" id="SFLDF00288">
    <property type="entry name" value="HemN-like__clustered_with_nucl"/>
    <property type="match status" value="1"/>
</dbReference>
<dbReference type="CDD" id="cd01335">
    <property type="entry name" value="Radical_SAM"/>
    <property type="match status" value="1"/>
</dbReference>
<keyword evidence="3" id="KW-0408">Iron</keyword>
<feature type="non-terminal residue" evidence="5">
    <location>
        <position position="412"/>
    </location>
</feature>
<dbReference type="GO" id="GO:0004109">
    <property type="term" value="F:coproporphyrinogen oxidase activity"/>
    <property type="evidence" value="ECO:0007669"/>
    <property type="project" value="InterPro"/>
</dbReference>
<dbReference type="AlphaFoldDB" id="Q4SE26"/>
<dbReference type="PANTHER" id="PTHR13932:SF5">
    <property type="entry name" value="RADICAL S-ADENOSYL METHIONINE DOMAIN-CONTAINING PROTEIN 1, MITOCHONDRIAL"/>
    <property type="match status" value="1"/>
</dbReference>
<protein>
    <recommendedName>
        <fullName evidence="3">Radical S-adenosyl methionine domain-containing protein</fullName>
    </recommendedName>
</protein>
<keyword evidence="3" id="KW-0809">Transit peptide</keyword>
<name>Q4SE26_TETNG</name>